<sequence>MPPIQDIWEASESTSGIVQQPAPPSTPTTATVGTPSWVIVFRKGKMKAPITPKPAPAAEHPSPANAPAPKKDITMRDRRLVIKYDGFPLAPTTMELRDAISSALTSTYI</sequence>
<organism evidence="2 3">
    <name type="scientific">Choiromyces venosus 120613-1</name>
    <dbReference type="NCBI Taxonomy" id="1336337"/>
    <lineage>
        <taxon>Eukaryota</taxon>
        <taxon>Fungi</taxon>
        <taxon>Dikarya</taxon>
        <taxon>Ascomycota</taxon>
        <taxon>Pezizomycotina</taxon>
        <taxon>Pezizomycetes</taxon>
        <taxon>Pezizales</taxon>
        <taxon>Tuberaceae</taxon>
        <taxon>Choiromyces</taxon>
    </lineage>
</organism>
<keyword evidence="3" id="KW-1185">Reference proteome</keyword>
<reference evidence="2 3" key="1">
    <citation type="journal article" date="2018" name="Nat. Ecol. Evol.">
        <title>Pezizomycetes genomes reveal the molecular basis of ectomycorrhizal truffle lifestyle.</title>
        <authorList>
            <person name="Murat C."/>
            <person name="Payen T."/>
            <person name="Noel B."/>
            <person name="Kuo A."/>
            <person name="Morin E."/>
            <person name="Chen J."/>
            <person name="Kohler A."/>
            <person name="Krizsan K."/>
            <person name="Balestrini R."/>
            <person name="Da Silva C."/>
            <person name="Montanini B."/>
            <person name="Hainaut M."/>
            <person name="Levati E."/>
            <person name="Barry K.W."/>
            <person name="Belfiori B."/>
            <person name="Cichocki N."/>
            <person name="Clum A."/>
            <person name="Dockter R.B."/>
            <person name="Fauchery L."/>
            <person name="Guy J."/>
            <person name="Iotti M."/>
            <person name="Le Tacon F."/>
            <person name="Lindquist E.A."/>
            <person name="Lipzen A."/>
            <person name="Malagnac F."/>
            <person name="Mello A."/>
            <person name="Molinier V."/>
            <person name="Miyauchi S."/>
            <person name="Poulain J."/>
            <person name="Riccioni C."/>
            <person name="Rubini A."/>
            <person name="Sitrit Y."/>
            <person name="Splivallo R."/>
            <person name="Traeger S."/>
            <person name="Wang M."/>
            <person name="Zifcakova L."/>
            <person name="Wipf D."/>
            <person name="Zambonelli A."/>
            <person name="Paolocci F."/>
            <person name="Nowrousian M."/>
            <person name="Ottonello S."/>
            <person name="Baldrian P."/>
            <person name="Spatafora J.W."/>
            <person name="Henrissat B."/>
            <person name="Nagy L.G."/>
            <person name="Aury J.M."/>
            <person name="Wincker P."/>
            <person name="Grigoriev I.V."/>
            <person name="Bonfante P."/>
            <person name="Martin F.M."/>
        </authorList>
    </citation>
    <scope>NUCLEOTIDE SEQUENCE [LARGE SCALE GENOMIC DNA]</scope>
    <source>
        <strain evidence="2 3">120613-1</strain>
    </source>
</reference>
<name>A0A3N4JW61_9PEZI</name>
<feature type="region of interest" description="Disordered" evidence="1">
    <location>
        <begin position="48"/>
        <end position="74"/>
    </location>
</feature>
<dbReference type="Proteomes" id="UP000276215">
    <property type="component" value="Unassembled WGS sequence"/>
</dbReference>
<evidence type="ECO:0000313" key="2">
    <source>
        <dbReference type="EMBL" id="RPB00391.1"/>
    </source>
</evidence>
<evidence type="ECO:0000256" key="1">
    <source>
        <dbReference type="SAM" id="MobiDB-lite"/>
    </source>
</evidence>
<proteinExistence type="predicted"/>
<dbReference type="EMBL" id="ML120380">
    <property type="protein sequence ID" value="RPB00391.1"/>
    <property type="molecule type" value="Genomic_DNA"/>
</dbReference>
<protein>
    <submittedName>
        <fullName evidence="2">Uncharacterized protein</fullName>
    </submittedName>
</protein>
<evidence type="ECO:0000313" key="3">
    <source>
        <dbReference type="Proteomes" id="UP000276215"/>
    </source>
</evidence>
<gene>
    <name evidence="2" type="ORF">L873DRAFT_1788985</name>
</gene>
<accession>A0A3N4JW61</accession>
<dbReference type="AlphaFoldDB" id="A0A3N4JW61"/>
<feature type="region of interest" description="Disordered" evidence="1">
    <location>
        <begin position="11"/>
        <end position="33"/>
    </location>
</feature>